<reference evidence="1" key="1">
    <citation type="journal article" date="2011" name="PLoS Biol.">
        <title>Gene gain and loss during evolution of obligate parasitism in the white rust pathogen of Arabidopsis thaliana.</title>
        <authorList>
            <person name="Kemen E."/>
            <person name="Gardiner A."/>
            <person name="Schultz-Larsen T."/>
            <person name="Kemen A.C."/>
            <person name="Balmuth A.L."/>
            <person name="Robert-Seilaniantz A."/>
            <person name="Bailey K."/>
            <person name="Holub E."/>
            <person name="Studholme D.J."/>
            <person name="Maclean D."/>
            <person name="Jones J.D."/>
        </authorList>
    </citation>
    <scope>NUCLEOTIDE SEQUENCE</scope>
</reference>
<reference evidence="1" key="2">
    <citation type="submission" date="2011-02" db="EMBL/GenBank/DDBJ databases">
        <authorList>
            <person name="MacLean D."/>
        </authorList>
    </citation>
    <scope>NUCLEOTIDE SEQUENCE</scope>
</reference>
<protein>
    <submittedName>
        <fullName evidence="1">AlNc14C416G11486 protein</fullName>
    </submittedName>
</protein>
<dbReference type="EMBL" id="FR824459">
    <property type="protein sequence ID" value="CCA26796.1"/>
    <property type="molecule type" value="Genomic_DNA"/>
</dbReference>
<proteinExistence type="predicted"/>
<dbReference type="AlphaFoldDB" id="F0WZ80"/>
<name>F0WZ80_9STRA</name>
<sequence>MLDQLTAMKSIKSWWREVPRDAILNCFRHTGLVLGRTITRRSRIDDDDQLNTSLLAQMHQLRLRDPRDLNDFIRCAAEADKEMEALTATALLSEEADAGFLFTAQESSDFPGSESTSEGVIKTQFEPSFFCSMTIQI</sequence>
<evidence type="ECO:0000313" key="1">
    <source>
        <dbReference type="EMBL" id="CCA26796.1"/>
    </source>
</evidence>
<gene>
    <name evidence="1" type="primary">AlNc14C416G11486</name>
    <name evidence="1" type="ORF">ALNC14_129400</name>
</gene>
<accession>F0WZ80</accession>
<dbReference type="HOGENOM" id="CLU_113115_0_0_1"/>
<organism evidence="1">
    <name type="scientific">Albugo laibachii Nc14</name>
    <dbReference type="NCBI Taxonomy" id="890382"/>
    <lineage>
        <taxon>Eukaryota</taxon>
        <taxon>Sar</taxon>
        <taxon>Stramenopiles</taxon>
        <taxon>Oomycota</taxon>
        <taxon>Peronosporomycetes</taxon>
        <taxon>Albuginales</taxon>
        <taxon>Albuginaceae</taxon>
        <taxon>Albugo</taxon>
    </lineage>
</organism>